<accession>A0A1D1ZGV5</accession>
<protein>
    <submittedName>
        <fullName evidence="2">NADH-ubiquinone oxidoreductase subunit, mitochondrial</fullName>
    </submittedName>
</protein>
<dbReference type="EMBL" id="GDJX01001752">
    <property type="protein sequence ID" value="JAT66184.1"/>
    <property type="molecule type" value="Transcribed_RNA"/>
</dbReference>
<organism evidence="2">
    <name type="scientific">Anthurium amnicola</name>
    <dbReference type="NCBI Taxonomy" id="1678845"/>
    <lineage>
        <taxon>Eukaryota</taxon>
        <taxon>Viridiplantae</taxon>
        <taxon>Streptophyta</taxon>
        <taxon>Embryophyta</taxon>
        <taxon>Tracheophyta</taxon>
        <taxon>Spermatophyta</taxon>
        <taxon>Magnoliopsida</taxon>
        <taxon>Liliopsida</taxon>
        <taxon>Araceae</taxon>
        <taxon>Pothoideae</taxon>
        <taxon>Potheae</taxon>
        <taxon>Anthurium</taxon>
    </lineage>
</organism>
<proteinExistence type="predicted"/>
<dbReference type="AlphaFoldDB" id="A0A1D1ZGV5"/>
<evidence type="ECO:0000313" key="2">
    <source>
        <dbReference type="EMBL" id="JAT66184.1"/>
    </source>
</evidence>
<dbReference type="CDD" id="cd05271">
    <property type="entry name" value="NDUFA9_like_SDR_a"/>
    <property type="match status" value="1"/>
</dbReference>
<dbReference type="Pfam" id="PF13460">
    <property type="entry name" value="NAD_binding_10"/>
    <property type="match status" value="1"/>
</dbReference>
<dbReference type="GO" id="GO:0044877">
    <property type="term" value="F:protein-containing complex binding"/>
    <property type="evidence" value="ECO:0007669"/>
    <property type="project" value="TreeGrafter"/>
</dbReference>
<sequence>MVMYNSPALLLKTRITQNFGIITFRQKRFAHDLVVRKTTGKPIIKYGPGGRSSVSGHIATVFGSTGFLGRYLVSKLAKHGTQVVVPYRDEDAKRHLKVSGDLGQVVSLEFDLRNEQNIIEAIRHSDIVYNLIGRDYETKNFTYEKVHIEGAEKIAKLCRELDVSRLVHVSSLNADINSPIRFLRTKALGEKIVKEQFPDVTIVRPGYIYGPEDRFLNRLSGFPYELTVNHGETLFSPVHAIDVATALEKMMKDETTISSTFELYGPTEFSMQEIYDIIDEFMKKKRTRLNVPKPIALAITKLLTYLPWPYLAPDDIERYCISDKPGKAIGSGDVVKTFSDLGIEPVELESKAIQVVRRYRSNTNFDQPISKDFGKVKKGVYHVEY</sequence>
<dbReference type="PANTHER" id="PTHR12126:SF11">
    <property type="entry name" value="NADH DEHYDROGENASE [UBIQUINONE] 1 ALPHA SUBCOMPLEX SUBUNIT 9, MITOCHONDRIAL"/>
    <property type="match status" value="1"/>
</dbReference>
<dbReference type="Gene3D" id="3.40.50.720">
    <property type="entry name" value="NAD(P)-binding Rossmann-like Domain"/>
    <property type="match status" value="1"/>
</dbReference>
<dbReference type="InterPro" id="IPR036291">
    <property type="entry name" value="NAD(P)-bd_dom_sf"/>
</dbReference>
<gene>
    <name evidence="2" type="primary">nuo-40_0</name>
    <name evidence="2" type="ORF">g.38802</name>
</gene>
<dbReference type="InterPro" id="IPR051207">
    <property type="entry name" value="ComplexI_NDUFA9_subunit"/>
</dbReference>
<dbReference type="SUPFAM" id="SSF51735">
    <property type="entry name" value="NAD(P)-binding Rossmann-fold domains"/>
    <property type="match status" value="1"/>
</dbReference>
<keyword evidence="2" id="KW-0830">Ubiquinone</keyword>
<name>A0A1D1ZGV5_9ARAE</name>
<reference evidence="2" key="1">
    <citation type="submission" date="2015-07" db="EMBL/GenBank/DDBJ databases">
        <title>Transcriptome Assembly of Anthurium amnicola.</title>
        <authorList>
            <person name="Suzuki J."/>
        </authorList>
    </citation>
    <scope>NUCLEOTIDE SEQUENCE</scope>
</reference>
<dbReference type="InterPro" id="IPR016040">
    <property type="entry name" value="NAD(P)-bd_dom"/>
</dbReference>
<feature type="domain" description="NAD(P)-binding" evidence="1">
    <location>
        <begin position="63"/>
        <end position="211"/>
    </location>
</feature>
<dbReference type="PANTHER" id="PTHR12126">
    <property type="entry name" value="NADH-UBIQUINONE OXIDOREDUCTASE 39 KDA SUBUNIT-RELATED"/>
    <property type="match status" value="1"/>
</dbReference>
<evidence type="ECO:0000259" key="1">
    <source>
        <dbReference type="Pfam" id="PF13460"/>
    </source>
</evidence>
<dbReference type="GO" id="GO:0005739">
    <property type="term" value="C:mitochondrion"/>
    <property type="evidence" value="ECO:0007669"/>
    <property type="project" value="TreeGrafter"/>
</dbReference>